<dbReference type="RefSeq" id="WP_089738348.1">
    <property type="nucleotide sequence ID" value="NZ_FOGL01000001.1"/>
</dbReference>
<reference evidence="1 2" key="1">
    <citation type="submission" date="2016-10" db="EMBL/GenBank/DDBJ databases">
        <authorList>
            <person name="de Groot N.N."/>
        </authorList>
    </citation>
    <scope>NUCLEOTIDE SEQUENCE [LARGE SCALE GENOMIC DNA]</scope>
    <source>
        <strain evidence="1 2">CGMCC 1.7727</strain>
    </source>
</reference>
<sequence length="237" mass="27251">MIHKNLLLILFLLLLTGCMYPSDNLSRNQVANDAQLNMVQQAVNQYVAQNDGRIPIYTKENDTPIYQKYIIDFNLLKQNNLIQTVPGTAFENGGVYQYVLIDVETEPLVKVIDLRVSDQIRELQQRLNIYLSDNTYPPFGEKIAEGIYTLKHEELNLETPPYVDSPYSTNKLPVLIDTNGELLIDYRLELFQLLESKEHNYKEGDDIRKIITDHSPIVPAYSIPYTLQDGEPVFSPE</sequence>
<dbReference type="STRING" id="531814.SAMN04487944_101351"/>
<accession>A0A1H9LPY5</accession>
<dbReference type="PROSITE" id="PS51257">
    <property type="entry name" value="PROKAR_LIPOPROTEIN"/>
    <property type="match status" value="1"/>
</dbReference>
<dbReference type="OrthoDB" id="2449131at2"/>
<dbReference type="Proteomes" id="UP000199687">
    <property type="component" value="Unassembled WGS sequence"/>
</dbReference>
<evidence type="ECO:0000313" key="1">
    <source>
        <dbReference type="EMBL" id="SER13494.1"/>
    </source>
</evidence>
<dbReference type="AlphaFoldDB" id="A0A1H9LPY5"/>
<keyword evidence="2" id="KW-1185">Reference proteome</keyword>
<evidence type="ECO:0000313" key="2">
    <source>
        <dbReference type="Proteomes" id="UP000199687"/>
    </source>
</evidence>
<evidence type="ECO:0008006" key="3">
    <source>
        <dbReference type="Google" id="ProtNLM"/>
    </source>
</evidence>
<gene>
    <name evidence="1" type="ORF">SAMN04487944_101351</name>
</gene>
<dbReference type="EMBL" id="FOGL01000001">
    <property type="protein sequence ID" value="SER13494.1"/>
    <property type="molecule type" value="Genomic_DNA"/>
</dbReference>
<proteinExistence type="predicted"/>
<organism evidence="1 2">
    <name type="scientific">Gracilibacillus ureilyticus</name>
    <dbReference type="NCBI Taxonomy" id="531814"/>
    <lineage>
        <taxon>Bacteria</taxon>
        <taxon>Bacillati</taxon>
        <taxon>Bacillota</taxon>
        <taxon>Bacilli</taxon>
        <taxon>Bacillales</taxon>
        <taxon>Bacillaceae</taxon>
        <taxon>Gracilibacillus</taxon>
    </lineage>
</organism>
<protein>
    <recommendedName>
        <fullName evidence="3">ABC transporter periplasmic binding protein yphF</fullName>
    </recommendedName>
</protein>
<name>A0A1H9LPY5_9BACI</name>